<dbReference type="InterPro" id="IPR003540">
    <property type="entry name" value="ADP-ribosyltransferase"/>
</dbReference>
<feature type="domain" description="Virulence factor YopE GAP" evidence="10">
    <location>
        <begin position="132"/>
        <end position="198"/>
    </location>
</feature>
<dbReference type="PANTHER" id="PTHR10339">
    <property type="entry name" value="ADP-RIBOSYLTRANSFERASE"/>
    <property type="match status" value="1"/>
</dbReference>
<dbReference type="Pfam" id="PF03545">
    <property type="entry name" value="YopE"/>
    <property type="match status" value="1"/>
</dbReference>
<accession>A0ABX4PT64</accession>
<organism evidence="11 12">
    <name type="scientific">Pseudomonas baetica</name>
    <dbReference type="NCBI Taxonomy" id="674054"/>
    <lineage>
        <taxon>Bacteria</taxon>
        <taxon>Pseudomonadati</taxon>
        <taxon>Pseudomonadota</taxon>
        <taxon>Gammaproteobacteria</taxon>
        <taxon>Pseudomonadales</taxon>
        <taxon>Pseudomonadaceae</taxon>
        <taxon>Pseudomonas</taxon>
    </lineage>
</organism>
<evidence type="ECO:0000313" key="12">
    <source>
        <dbReference type="Proteomes" id="UP000232455"/>
    </source>
</evidence>
<dbReference type="Gene3D" id="1.20.120.260">
    <property type="entry name" value="Virulence factor YopE uncharacterised domain"/>
    <property type="match status" value="1"/>
</dbReference>
<dbReference type="Gene3D" id="6.10.250.2690">
    <property type="match status" value="1"/>
</dbReference>
<keyword evidence="8" id="KW-0843">Virulence</keyword>
<dbReference type="PANTHER" id="PTHR10339:SF25">
    <property type="entry name" value="SECRETED EXOENZYME S"/>
    <property type="match status" value="1"/>
</dbReference>
<dbReference type="PRINTS" id="PR01372">
    <property type="entry name" value="YERSINIAYOPE"/>
</dbReference>
<dbReference type="SUPFAM" id="SSF56399">
    <property type="entry name" value="ADP-ribosylation"/>
    <property type="match status" value="1"/>
</dbReference>
<name>A0ABX4PT64_9PSED</name>
<gene>
    <name evidence="11" type="ORF">ATI02_0011</name>
</gene>
<protein>
    <submittedName>
        <fullName evidence="11">YopE family virulence determinant</fullName>
    </submittedName>
</protein>
<evidence type="ECO:0000313" key="11">
    <source>
        <dbReference type="EMBL" id="PKA67316.1"/>
    </source>
</evidence>
<reference evidence="11 12" key="1">
    <citation type="submission" date="2017-11" db="EMBL/GenBank/DDBJ databases">
        <title>Genome sequencing of a diverse group of Pseudomonas species.</title>
        <authorList>
            <person name="Loper J."/>
        </authorList>
    </citation>
    <scope>NUCLEOTIDE SEQUENCE [LARGE SCALE GENOMIC DNA]</scope>
    <source>
        <strain evidence="11 12">LMG 25716</strain>
    </source>
</reference>
<dbReference type="InterPro" id="IPR037168">
    <property type="entry name" value="YopE_GAP_dom_sf"/>
</dbReference>
<keyword evidence="5" id="KW-0328">Glycosyltransferase</keyword>
<dbReference type="PROSITE" id="PS51996">
    <property type="entry name" value="TR_MART"/>
    <property type="match status" value="1"/>
</dbReference>
<evidence type="ECO:0000256" key="4">
    <source>
        <dbReference type="ARBA" id="ARBA00022656"/>
    </source>
</evidence>
<keyword evidence="7" id="KW-0548">Nucleotidyltransferase</keyword>
<evidence type="ECO:0000256" key="7">
    <source>
        <dbReference type="ARBA" id="ARBA00022695"/>
    </source>
</evidence>
<evidence type="ECO:0000256" key="1">
    <source>
        <dbReference type="ARBA" id="ARBA00004613"/>
    </source>
</evidence>
<keyword evidence="6" id="KW-0808">Transferase</keyword>
<dbReference type="Gene3D" id="3.90.176.10">
    <property type="entry name" value="Toxin ADP-ribosyltransferase, Chain A, domain 1"/>
    <property type="match status" value="1"/>
</dbReference>
<evidence type="ECO:0000256" key="8">
    <source>
        <dbReference type="ARBA" id="ARBA00023026"/>
    </source>
</evidence>
<proteinExistence type="predicted"/>
<comment type="caution">
    <text evidence="11">The sequence shown here is derived from an EMBL/GenBank/DDBJ whole genome shotgun (WGS) entry which is preliminary data.</text>
</comment>
<comment type="subcellular location">
    <subcellularLocation>
        <location evidence="1">Secreted</location>
    </subcellularLocation>
</comment>
<evidence type="ECO:0000256" key="6">
    <source>
        <dbReference type="ARBA" id="ARBA00022679"/>
    </source>
</evidence>
<dbReference type="InterPro" id="IPR050999">
    <property type="entry name" value="ADP-ribosyltransferase_ARG"/>
</dbReference>
<dbReference type="RefSeq" id="WP_146166118.1">
    <property type="nucleotide sequence ID" value="NZ_PHHE01000001.1"/>
</dbReference>
<evidence type="ECO:0000256" key="3">
    <source>
        <dbReference type="ARBA" id="ARBA00022525"/>
    </source>
</evidence>
<evidence type="ECO:0000256" key="2">
    <source>
        <dbReference type="ARBA" id="ARBA00022468"/>
    </source>
</evidence>
<evidence type="ECO:0000259" key="9">
    <source>
        <dbReference type="Pfam" id="PF03496"/>
    </source>
</evidence>
<keyword evidence="2" id="KW-0343">GTPase activation</keyword>
<dbReference type="EMBL" id="PHHE01000001">
    <property type="protein sequence ID" value="PKA67316.1"/>
    <property type="molecule type" value="Genomic_DNA"/>
</dbReference>
<dbReference type="SUPFAM" id="SSF47233">
    <property type="entry name" value="Bacterial GAP domain"/>
    <property type="match status" value="1"/>
</dbReference>
<keyword evidence="3" id="KW-0964">Secreted</keyword>
<dbReference type="InterPro" id="IPR003537">
    <property type="entry name" value="YopE-like"/>
</dbReference>
<dbReference type="InterPro" id="IPR014773">
    <property type="entry name" value="YopE_GAP_dom"/>
</dbReference>
<feature type="domain" description="ADP ribosyltransferase" evidence="9">
    <location>
        <begin position="260"/>
        <end position="419"/>
    </location>
</feature>
<sequence length="462" mass="48805">MQINSFAHSYGAFPTPAPGIQEVRSSNLSARPVDTDPAAKLLAGRHESPQGGGLLSRILTQIVRPFAAVREWIGNLLGHNTPRAPQVASRLQAPPVSTAELKLMMQQIALKEAPNGLAKAVQLANVTAANLLEKRSALATGNGALRSVATALKAVKDHSQSADNRLAATTLLDQKVAGISLQQWATVGGYASAWLQEATAPQLAEAAQQLNQLASDVSHLEQVVGRELRGEPVTPPPADKLADTLLEHFGLEAEQYLDEPKNGQTPAFSDGEVMAIGLYTNGEYQPLNRALRADEALNQGQSAIVEGLSSAFDKVDADETVVKTFRGTRGGDAFSAVAEGQKGQDAGYLSTSMNAQTAKDFGSYGTQSTVFGKSGLDVSDVSIEANEQEILYNKDTEMTVLFSTTDSQGVTKRVLEESALSADSGSKKGLLEALDLPAGPKAQAGDALNQDPRLRLRGLDLA</sequence>
<keyword evidence="12" id="KW-1185">Reference proteome</keyword>
<dbReference type="Proteomes" id="UP000232455">
    <property type="component" value="Unassembled WGS sequence"/>
</dbReference>
<keyword evidence="4" id="KW-0800">Toxin</keyword>
<evidence type="ECO:0000256" key="5">
    <source>
        <dbReference type="ARBA" id="ARBA00022676"/>
    </source>
</evidence>
<evidence type="ECO:0000259" key="10">
    <source>
        <dbReference type="Pfam" id="PF03545"/>
    </source>
</evidence>
<dbReference type="Pfam" id="PF03496">
    <property type="entry name" value="ADPrib_exo_Tox"/>
    <property type="match status" value="1"/>
</dbReference>